<sequence length="121" mass="13389">MGCGMKRDWDLVRQILLELEEVGHDRVVVHDDGQDTNVFGYHCKLMHDAGLIEANITEYHGGAISGQAVRMTWAGHEFLDSIRPKSTWEKVKMQAKEKGIGLTLDAIKTLAEIAMKAAIAG</sequence>
<dbReference type="OrthoDB" id="6960201at2"/>
<gene>
    <name evidence="1" type="ORF">CA260_17335</name>
</gene>
<proteinExistence type="predicted"/>
<evidence type="ECO:0000313" key="2">
    <source>
        <dbReference type="Proteomes" id="UP000248926"/>
    </source>
</evidence>
<reference evidence="1 2" key="1">
    <citation type="journal article" date="2018" name="Genet. Mol. Biol.">
        <title>The genome sequence of Dyella jiangningensis FCAV SCS01 from a lignocellulose-decomposing microbial consortium metagenome reveals potential for biotechnological applications.</title>
        <authorList>
            <person name="Desiderato J.G."/>
            <person name="Alvarenga D.O."/>
            <person name="Constancio M.T.L."/>
            <person name="Alves L.M.C."/>
            <person name="Varani A.M."/>
        </authorList>
    </citation>
    <scope>NUCLEOTIDE SEQUENCE [LARGE SCALE GENOMIC DNA]</scope>
    <source>
        <strain evidence="1 2">FCAV SCS01</strain>
    </source>
</reference>
<keyword evidence="2" id="KW-1185">Reference proteome</keyword>
<evidence type="ECO:0000313" key="1">
    <source>
        <dbReference type="EMBL" id="RAO75800.1"/>
    </source>
</evidence>
<protein>
    <recommendedName>
        <fullName evidence="3">DUF2513 domain-containing protein</fullName>
    </recommendedName>
</protein>
<evidence type="ECO:0008006" key="3">
    <source>
        <dbReference type="Google" id="ProtNLM"/>
    </source>
</evidence>
<dbReference type="EMBL" id="NFZS01000004">
    <property type="protein sequence ID" value="RAO75800.1"/>
    <property type="molecule type" value="Genomic_DNA"/>
</dbReference>
<organism evidence="1 2">
    <name type="scientific">Dyella jiangningensis</name>
    <dbReference type="NCBI Taxonomy" id="1379159"/>
    <lineage>
        <taxon>Bacteria</taxon>
        <taxon>Pseudomonadati</taxon>
        <taxon>Pseudomonadota</taxon>
        <taxon>Gammaproteobacteria</taxon>
        <taxon>Lysobacterales</taxon>
        <taxon>Rhodanobacteraceae</taxon>
        <taxon>Dyella</taxon>
    </lineage>
</organism>
<dbReference type="AlphaFoldDB" id="A0A328P0T9"/>
<accession>A0A328P0T9</accession>
<dbReference type="Pfam" id="PF10711">
    <property type="entry name" value="DUF2513"/>
    <property type="match status" value="1"/>
</dbReference>
<dbReference type="InterPro" id="IPR019650">
    <property type="entry name" value="DUF2513"/>
</dbReference>
<name>A0A328P0T9_9GAMM</name>
<dbReference type="Proteomes" id="UP000248926">
    <property type="component" value="Unassembled WGS sequence"/>
</dbReference>
<comment type="caution">
    <text evidence="1">The sequence shown here is derived from an EMBL/GenBank/DDBJ whole genome shotgun (WGS) entry which is preliminary data.</text>
</comment>